<proteinExistence type="predicted"/>
<evidence type="ECO:0000259" key="2">
    <source>
        <dbReference type="Pfam" id="PF02517"/>
    </source>
</evidence>
<feature type="transmembrane region" description="Helical" evidence="1">
    <location>
        <begin position="37"/>
        <end position="60"/>
    </location>
</feature>
<accession>A0A0G1XWC4</accession>
<gene>
    <name evidence="3" type="ORF">UY82_C0046G0007</name>
</gene>
<feature type="domain" description="CAAX prenyl protease 2/Lysostaphin resistance protein A-like" evidence="2">
    <location>
        <begin position="118"/>
        <end position="216"/>
    </location>
</feature>
<comment type="caution">
    <text evidence="3">The sequence shown here is derived from an EMBL/GenBank/DDBJ whole genome shotgun (WGS) entry which is preliminary data.</text>
</comment>
<keyword evidence="1" id="KW-0472">Membrane</keyword>
<dbReference type="Pfam" id="PF02517">
    <property type="entry name" value="Rce1-like"/>
    <property type="match status" value="1"/>
</dbReference>
<feature type="transmembrane region" description="Helical" evidence="1">
    <location>
        <begin position="208"/>
        <end position="226"/>
    </location>
</feature>
<evidence type="ECO:0000256" key="1">
    <source>
        <dbReference type="SAM" id="Phobius"/>
    </source>
</evidence>
<sequence>MSVRLALKLLLLFAAVLQAGGAVLYMTVFGHLPAAPWIYGGVKSAMLALPFLAMLAGWRPDAFLRGATRRDIFAGVSLGILFFVIILGFFRLFPDVFAQAFADALVRAQAFGIATPTLFIVVGLLFATLHSLFEEFYWRWFVFGALRSLTPHRTAIILSGLAFSLHHIVILLAFTTPALAVLFGLLVGALGSFWSFLYARRGTIITPWISHIIADLAIVVAAYVILF</sequence>
<name>A0A0G1XWC4_9BACT</name>
<evidence type="ECO:0000313" key="4">
    <source>
        <dbReference type="Proteomes" id="UP000033865"/>
    </source>
</evidence>
<dbReference type="GO" id="GO:0004175">
    <property type="term" value="F:endopeptidase activity"/>
    <property type="evidence" value="ECO:0007669"/>
    <property type="project" value="UniProtKB-ARBA"/>
</dbReference>
<keyword evidence="1" id="KW-1133">Transmembrane helix</keyword>
<feature type="transmembrane region" description="Helical" evidence="1">
    <location>
        <begin position="180"/>
        <end position="199"/>
    </location>
</feature>
<dbReference type="GO" id="GO:0080120">
    <property type="term" value="P:CAAX-box protein maturation"/>
    <property type="evidence" value="ECO:0007669"/>
    <property type="project" value="UniProtKB-ARBA"/>
</dbReference>
<feature type="transmembrane region" description="Helical" evidence="1">
    <location>
        <begin position="154"/>
        <end position="174"/>
    </location>
</feature>
<protein>
    <submittedName>
        <fullName evidence="3">Abortive infection protein</fullName>
    </submittedName>
</protein>
<dbReference type="AlphaFoldDB" id="A0A0G1XWC4"/>
<dbReference type="Proteomes" id="UP000033865">
    <property type="component" value="Unassembled WGS sequence"/>
</dbReference>
<dbReference type="EMBL" id="LCRN01000046">
    <property type="protein sequence ID" value="KKW35205.1"/>
    <property type="molecule type" value="Genomic_DNA"/>
</dbReference>
<feature type="transmembrane region" description="Helical" evidence="1">
    <location>
        <begin position="72"/>
        <end position="93"/>
    </location>
</feature>
<reference evidence="3 4" key="1">
    <citation type="journal article" date="2015" name="Nature">
        <title>rRNA introns, odd ribosomes, and small enigmatic genomes across a large radiation of phyla.</title>
        <authorList>
            <person name="Brown C.T."/>
            <person name="Hug L.A."/>
            <person name="Thomas B.C."/>
            <person name="Sharon I."/>
            <person name="Castelle C.J."/>
            <person name="Singh A."/>
            <person name="Wilkins M.J."/>
            <person name="Williams K.H."/>
            <person name="Banfield J.F."/>
        </authorList>
    </citation>
    <scope>NUCLEOTIDE SEQUENCE [LARGE SCALE GENOMIC DNA]</scope>
</reference>
<dbReference type="InterPro" id="IPR003675">
    <property type="entry name" value="Rce1/LyrA-like_dom"/>
</dbReference>
<organism evidence="3 4">
    <name type="scientific">Candidatus Uhrbacteria bacterium GW2011_GWC2_53_7</name>
    <dbReference type="NCBI Taxonomy" id="1618986"/>
    <lineage>
        <taxon>Bacteria</taxon>
        <taxon>Candidatus Uhriibacteriota</taxon>
    </lineage>
</organism>
<keyword evidence="1" id="KW-0812">Transmembrane</keyword>
<evidence type="ECO:0000313" key="3">
    <source>
        <dbReference type="EMBL" id="KKW35205.1"/>
    </source>
</evidence>
<feature type="transmembrane region" description="Helical" evidence="1">
    <location>
        <begin position="113"/>
        <end position="133"/>
    </location>
</feature>